<evidence type="ECO:0000313" key="5">
    <source>
        <dbReference type="Proteomes" id="UP000294911"/>
    </source>
</evidence>
<comment type="similarity">
    <text evidence="1">Belongs to the NAD(P)H dehydrogenase (quinone) family.</text>
</comment>
<accession>A0A4R2R452</accession>
<dbReference type="PANTHER" id="PTHR10204">
    <property type="entry name" value="NAD P H OXIDOREDUCTASE-RELATED"/>
    <property type="match status" value="1"/>
</dbReference>
<dbReference type="GO" id="GO:0005829">
    <property type="term" value="C:cytosol"/>
    <property type="evidence" value="ECO:0007669"/>
    <property type="project" value="TreeGrafter"/>
</dbReference>
<evidence type="ECO:0000313" key="4">
    <source>
        <dbReference type="EMBL" id="TCP56448.1"/>
    </source>
</evidence>
<keyword evidence="2" id="KW-0560">Oxidoreductase</keyword>
<dbReference type="EMBL" id="SLXQ01000001">
    <property type="protein sequence ID" value="TCP56448.1"/>
    <property type="molecule type" value="Genomic_DNA"/>
</dbReference>
<dbReference type="Gene3D" id="3.40.50.360">
    <property type="match status" value="1"/>
</dbReference>
<dbReference type="Pfam" id="PF02525">
    <property type="entry name" value="Flavodoxin_2"/>
    <property type="match status" value="1"/>
</dbReference>
<proteinExistence type="inferred from homology"/>
<comment type="caution">
    <text evidence="4">The sequence shown here is derived from an EMBL/GenBank/DDBJ whole genome shotgun (WGS) entry which is preliminary data.</text>
</comment>
<evidence type="ECO:0000259" key="3">
    <source>
        <dbReference type="Pfam" id="PF02525"/>
    </source>
</evidence>
<dbReference type="InterPro" id="IPR029039">
    <property type="entry name" value="Flavoprotein-like_sf"/>
</dbReference>
<dbReference type="InterPro" id="IPR051545">
    <property type="entry name" value="NAD(P)H_dehydrogenase_qn"/>
</dbReference>
<reference evidence="4 5" key="1">
    <citation type="submission" date="2019-03" db="EMBL/GenBank/DDBJ databases">
        <title>Genomic Encyclopedia of Type Strains, Phase IV (KMG-IV): sequencing the most valuable type-strain genomes for metagenomic binning, comparative biology and taxonomic classification.</title>
        <authorList>
            <person name="Goeker M."/>
        </authorList>
    </citation>
    <scope>NUCLEOTIDE SEQUENCE [LARGE SCALE GENOMIC DNA]</scope>
    <source>
        <strain evidence="4 5">DSM 45765</strain>
    </source>
</reference>
<name>A0A4R2R452_9PSEU</name>
<dbReference type="PANTHER" id="PTHR10204:SF34">
    <property type="entry name" value="NAD(P)H DEHYDROGENASE [QUINONE] 1 ISOFORM 1"/>
    <property type="match status" value="1"/>
</dbReference>
<evidence type="ECO:0000256" key="2">
    <source>
        <dbReference type="ARBA" id="ARBA00023002"/>
    </source>
</evidence>
<sequence length="272" mass="29775">MMSIQPLLSLVGARHDEGMQTLWISAHPEPRSLNGSLRTAGIRALDELGYPYQQSDLYAMGWDPTVRATDYGAEGSRLDVSNASKRAYLADTLHADIRAEQAKLDWAELVVVQFPLWWYGMPAILKGWFDRVFVKGYAYGVRDPETGAVLRYGTGGLAGKRALAVVTIGAPAEALGPRGIHGEPEEVLFPLLHGTFWYTGMTPLCPMVVPNANRVSESDFAIHAKTLRERLRTAALDEPIGYRSAAGGDYDENLVLRPGIAAGERGLVLHRS</sequence>
<evidence type="ECO:0000256" key="1">
    <source>
        <dbReference type="ARBA" id="ARBA00006252"/>
    </source>
</evidence>
<keyword evidence="5" id="KW-1185">Reference proteome</keyword>
<dbReference type="GO" id="GO:0003955">
    <property type="term" value="F:NAD(P)H dehydrogenase (quinone) activity"/>
    <property type="evidence" value="ECO:0007669"/>
    <property type="project" value="TreeGrafter"/>
</dbReference>
<gene>
    <name evidence="4" type="ORF">EV191_101391</name>
</gene>
<dbReference type="AlphaFoldDB" id="A0A4R2R452"/>
<dbReference type="SUPFAM" id="SSF52218">
    <property type="entry name" value="Flavoproteins"/>
    <property type="match status" value="1"/>
</dbReference>
<feature type="domain" description="Flavodoxin-like fold" evidence="3">
    <location>
        <begin position="19"/>
        <end position="228"/>
    </location>
</feature>
<dbReference type="Proteomes" id="UP000294911">
    <property type="component" value="Unassembled WGS sequence"/>
</dbReference>
<dbReference type="InterPro" id="IPR003680">
    <property type="entry name" value="Flavodoxin_fold"/>
</dbReference>
<protein>
    <submittedName>
        <fullName evidence="4">NAD(P)H dehydrogenase (Quinone)</fullName>
    </submittedName>
</protein>
<organism evidence="4 5">
    <name type="scientific">Tamaricihabitans halophyticus</name>
    <dbReference type="NCBI Taxonomy" id="1262583"/>
    <lineage>
        <taxon>Bacteria</taxon>
        <taxon>Bacillati</taxon>
        <taxon>Actinomycetota</taxon>
        <taxon>Actinomycetes</taxon>
        <taxon>Pseudonocardiales</taxon>
        <taxon>Pseudonocardiaceae</taxon>
        <taxon>Tamaricihabitans</taxon>
    </lineage>
</organism>